<dbReference type="Proteomes" id="UP001233172">
    <property type="component" value="Unassembled WGS sequence"/>
</dbReference>
<evidence type="ECO:0000313" key="2">
    <source>
        <dbReference type="EMBL" id="KAK0046211.1"/>
    </source>
</evidence>
<comment type="caution">
    <text evidence="2">The sequence shown here is derived from an EMBL/GenBank/DDBJ whole genome shotgun (WGS) entry which is preliminary data.</text>
</comment>
<dbReference type="EMBL" id="JASAOG010000169">
    <property type="protein sequence ID" value="KAK0046211.1"/>
    <property type="molecule type" value="Genomic_DNA"/>
</dbReference>
<keyword evidence="1" id="KW-0812">Transmembrane</keyword>
<protein>
    <submittedName>
        <fullName evidence="2">Uncharacterized protein</fullName>
    </submittedName>
</protein>
<accession>A0AAD8B1A1</accession>
<reference evidence="2" key="1">
    <citation type="journal article" date="2023" name="PLoS Negl. Trop. Dis.">
        <title>A genome sequence for Biomphalaria pfeifferi, the major vector snail for the human-infecting parasite Schistosoma mansoni.</title>
        <authorList>
            <person name="Bu L."/>
            <person name="Lu L."/>
            <person name="Laidemitt M.R."/>
            <person name="Zhang S.M."/>
            <person name="Mutuku M."/>
            <person name="Mkoji G."/>
            <person name="Steinauer M."/>
            <person name="Loker E.S."/>
        </authorList>
    </citation>
    <scope>NUCLEOTIDE SEQUENCE</scope>
    <source>
        <strain evidence="2">KasaAsao</strain>
    </source>
</reference>
<proteinExistence type="predicted"/>
<dbReference type="AlphaFoldDB" id="A0AAD8B1A1"/>
<evidence type="ECO:0000313" key="3">
    <source>
        <dbReference type="Proteomes" id="UP001233172"/>
    </source>
</evidence>
<sequence>MNDCQLSGNSDYIASHLDALRQNCSKIGDCINSIRSQESTLAVLGRDYIKLNTICQFISGSKTSNSSNVKGQCTAEVRQDISKYLEEKIQLEINNGGDWATMEKCWSQENGNTTTLSKVDTICRLAETQSEICKDIGNKLHGTVQNFFTHELQDALCLCKKIHAEESWQMTTVYISVGAVLLFFIICLGIFCGLRKRKFRKKISTKQEYHIYDELNSEIKASYIYLGLKLQLAGEQRPSMVSAMSEFSTGTIAPDEGSCYARLFFPEIERVCRSQWKSTIRDCRVVATMAGRPAGDLTSSAFCEHCQLGHAVEACQDDYSVNFPQGQPRLESLDF</sequence>
<organism evidence="2 3">
    <name type="scientific">Biomphalaria pfeifferi</name>
    <name type="common">Bloodfluke planorb</name>
    <name type="synonym">Freshwater snail</name>
    <dbReference type="NCBI Taxonomy" id="112525"/>
    <lineage>
        <taxon>Eukaryota</taxon>
        <taxon>Metazoa</taxon>
        <taxon>Spiralia</taxon>
        <taxon>Lophotrochozoa</taxon>
        <taxon>Mollusca</taxon>
        <taxon>Gastropoda</taxon>
        <taxon>Heterobranchia</taxon>
        <taxon>Euthyneura</taxon>
        <taxon>Panpulmonata</taxon>
        <taxon>Hygrophila</taxon>
        <taxon>Lymnaeoidea</taxon>
        <taxon>Planorbidae</taxon>
        <taxon>Biomphalaria</taxon>
    </lineage>
</organism>
<keyword evidence="1" id="KW-0472">Membrane</keyword>
<feature type="transmembrane region" description="Helical" evidence="1">
    <location>
        <begin position="173"/>
        <end position="194"/>
    </location>
</feature>
<keyword evidence="1" id="KW-1133">Transmembrane helix</keyword>
<name>A0AAD8B1A1_BIOPF</name>
<reference evidence="2" key="2">
    <citation type="submission" date="2023-04" db="EMBL/GenBank/DDBJ databases">
        <authorList>
            <person name="Bu L."/>
            <person name="Lu L."/>
            <person name="Laidemitt M.R."/>
            <person name="Zhang S.M."/>
            <person name="Mutuku M."/>
            <person name="Mkoji G."/>
            <person name="Steinauer M."/>
            <person name="Loker E.S."/>
        </authorList>
    </citation>
    <scope>NUCLEOTIDE SEQUENCE</scope>
    <source>
        <strain evidence="2">KasaAsao</strain>
        <tissue evidence="2">Whole Snail</tissue>
    </source>
</reference>
<gene>
    <name evidence="2" type="ORF">Bpfe_024398</name>
</gene>
<keyword evidence="3" id="KW-1185">Reference proteome</keyword>
<evidence type="ECO:0000256" key="1">
    <source>
        <dbReference type="SAM" id="Phobius"/>
    </source>
</evidence>